<dbReference type="Proteomes" id="UP000642673">
    <property type="component" value="Unassembled WGS sequence"/>
</dbReference>
<feature type="region of interest" description="Disordered" evidence="1">
    <location>
        <begin position="106"/>
        <end position="126"/>
    </location>
</feature>
<name>A0ABQ3F5C7_9ACTN</name>
<comment type="caution">
    <text evidence="2">The sequence shown here is derived from an EMBL/GenBank/DDBJ whole genome shotgun (WGS) entry which is preliminary data.</text>
</comment>
<evidence type="ECO:0000256" key="1">
    <source>
        <dbReference type="SAM" id="MobiDB-lite"/>
    </source>
</evidence>
<keyword evidence="3" id="KW-1185">Reference proteome</keyword>
<evidence type="ECO:0000313" key="2">
    <source>
        <dbReference type="EMBL" id="GHB84986.1"/>
    </source>
</evidence>
<evidence type="ECO:0000313" key="3">
    <source>
        <dbReference type="Proteomes" id="UP000642673"/>
    </source>
</evidence>
<organism evidence="2 3">
    <name type="scientific">Streptomyces cirratus</name>
    <dbReference type="NCBI Taxonomy" id="68187"/>
    <lineage>
        <taxon>Bacteria</taxon>
        <taxon>Bacillati</taxon>
        <taxon>Actinomycetota</taxon>
        <taxon>Actinomycetes</taxon>
        <taxon>Kitasatosporales</taxon>
        <taxon>Streptomycetaceae</taxon>
        <taxon>Streptomyces</taxon>
    </lineage>
</organism>
<gene>
    <name evidence="2" type="ORF">GCM10010347_64900</name>
</gene>
<reference evidence="3" key="1">
    <citation type="journal article" date="2019" name="Int. J. Syst. Evol. Microbiol.">
        <title>The Global Catalogue of Microorganisms (GCM) 10K type strain sequencing project: providing services to taxonomists for standard genome sequencing and annotation.</title>
        <authorList>
            <consortium name="The Broad Institute Genomics Platform"/>
            <consortium name="The Broad Institute Genome Sequencing Center for Infectious Disease"/>
            <person name="Wu L."/>
            <person name="Ma J."/>
        </authorList>
    </citation>
    <scope>NUCLEOTIDE SEQUENCE [LARGE SCALE GENOMIC DNA]</scope>
    <source>
        <strain evidence="3">JCM 4738</strain>
    </source>
</reference>
<dbReference type="EMBL" id="BMVP01000027">
    <property type="protein sequence ID" value="GHB84986.1"/>
    <property type="molecule type" value="Genomic_DNA"/>
</dbReference>
<proteinExistence type="predicted"/>
<accession>A0ABQ3F5C7</accession>
<sequence length="126" mass="13103">MSARPPSKHSNSEGVNTPIAVRQAALSPDQFNPAYGRPCGTAGARMRRARSVQWIPPSMWVSLARPGGCAVAGAPRVNGCGGGAVWASARTGRLPQLILCCSSDHGSQEVAKRLPAGLDREGGRLS</sequence>
<protein>
    <submittedName>
        <fullName evidence="2">Uncharacterized protein</fullName>
    </submittedName>
</protein>